<evidence type="ECO:0000256" key="4">
    <source>
        <dbReference type="ARBA" id="ARBA00022989"/>
    </source>
</evidence>
<evidence type="ECO:0000313" key="7">
    <source>
        <dbReference type="EMBL" id="PIZ44933.1"/>
    </source>
</evidence>
<dbReference type="Gene3D" id="3.30.700.10">
    <property type="entry name" value="Glycoprotein, Type 4 Pilin"/>
    <property type="match status" value="1"/>
</dbReference>
<dbReference type="GO" id="GO:0016020">
    <property type="term" value="C:membrane"/>
    <property type="evidence" value="ECO:0007669"/>
    <property type="project" value="UniProtKB-SubCell"/>
</dbReference>
<protein>
    <recommendedName>
        <fullName evidence="9">Type II secretion system protein GspG C-terminal domain-containing protein</fullName>
    </recommendedName>
</protein>
<dbReference type="Pfam" id="PF07963">
    <property type="entry name" value="N_methyl"/>
    <property type="match status" value="1"/>
</dbReference>
<dbReference type="EMBL" id="PFNL01000157">
    <property type="protein sequence ID" value="PIZ44933.1"/>
    <property type="molecule type" value="Genomic_DNA"/>
</dbReference>
<dbReference type="InterPro" id="IPR002416">
    <property type="entry name" value="T2SS_protein-GspH"/>
</dbReference>
<dbReference type="AlphaFoldDB" id="A0A2M7TG03"/>
<evidence type="ECO:0000256" key="3">
    <source>
        <dbReference type="ARBA" id="ARBA00022692"/>
    </source>
</evidence>
<keyword evidence="5 6" id="KW-0472">Membrane</keyword>
<accession>A0A2M7TG03</accession>
<dbReference type="PRINTS" id="PR00885">
    <property type="entry name" value="BCTERIALGSPH"/>
</dbReference>
<keyword evidence="2" id="KW-0488">Methylation</keyword>
<sequence length="204" mass="22336">MRKSLTYSTYKTSGFTLIELLVVIAVLGILAAVVLVAIDPGQRIKEARDAQRKQDLGTIAQAVETYFTLTKGSLPRGTNGPYVISGGSYYTDYSFQDSFLDEIISQSVAKVVPHDPLEKTGDAVNGGNPYYIYYENMRVKPSGGVGLEYAAGSYVLYAHLENRSDAACLKATDGVTTYAPSNPNMAKFCYYLIQSGERVLQWNP</sequence>
<keyword evidence="3 6" id="KW-0812">Transmembrane</keyword>
<dbReference type="Proteomes" id="UP000228920">
    <property type="component" value="Unassembled WGS sequence"/>
</dbReference>
<evidence type="ECO:0000256" key="2">
    <source>
        <dbReference type="ARBA" id="ARBA00022481"/>
    </source>
</evidence>
<comment type="subcellular location">
    <subcellularLocation>
        <location evidence="1">Membrane</location>
        <topology evidence="1">Single-pass membrane protein</topology>
    </subcellularLocation>
</comment>
<dbReference type="PROSITE" id="PS00409">
    <property type="entry name" value="PROKAR_NTER_METHYL"/>
    <property type="match status" value="1"/>
</dbReference>
<organism evidence="7 8">
    <name type="scientific">candidate division WWE3 bacterium CG_4_10_14_0_2_um_filter_41_14</name>
    <dbReference type="NCBI Taxonomy" id="1975072"/>
    <lineage>
        <taxon>Bacteria</taxon>
        <taxon>Katanobacteria</taxon>
    </lineage>
</organism>
<comment type="caution">
    <text evidence="7">The sequence shown here is derived from an EMBL/GenBank/DDBJ whole genome shotgun (WGS) entry which is preliminary data.</text>
</comment>
<feature type="transmembrane region" description="Helical" evidence="6">
    <location>
        <begin position="20"/>
        <end position="38"/>
    </location>
</feature>
<dbReference type="PANTHER" id="PTHR30093">
    <property type="entry name" value="GENERAL SECRETION PATHWAY PROTEIN G"/>
    <property type="match status" value="1"/>
</dbReference>
<keyword evidence="4 6" id="KW-1133">Transmembrane helix</keyword>
<evidence type="ECO:0000256" key="5">
    <source>
        <dbReference type="ARBA" id="ARBA00023136"/>
    </source>
</evidence>
<proteinExistence type="predicted"/>
<dbReference type="GO" id="GO:0015628">
    <property type="term" value="P:protein secretion by the type II secretion system"/>
    <property type="evidence" value="ECO:0007669"/>
    <property type="project" value="InterPro"/>
</dbReference>
<gene>
    <name evidence="7" type="ORF">COY32_05815</name>
</gene>
<reference evidence="8" key="1">
    <citation type="submission" date="2017-09" db="EMBL/GenBank/DDBJ databases">
        <title>Depth-based differentiation of microbial function through sediment-hosted aquifers and enrichment of novel symbionts in the deep terrestrial subsurface.</title>
        <authorList>
            <person name="Probst A.J."/>
            <person name="Ladd B."/>
            <person name="Jarett J.K."/>
            <person name="Geller-Mcgrath D.E."/>
            <person name="Sieber C.M.K."/>
            <person name="Emerson J.B."/>
            <person name="Anantharaman K."/>
            <person name="Thomas B.C."/>
            <person name="Malmstrom R."/>
            <person name="Stieglmeier M."/>
            <person name="Klingl A."/>
            <person name="Woyke T."/>
            <person name="Ryan C.M."/>
            <person name="Banfield J.F."/>
        </authorList>
    </citation>
    <scope>NUCLEOTIDE SEQUENCE [LARGE SCALE GENOMIC DNA]</scope>
</reference>
<evidence type="ECO:0000313" key="8">
    <source>
        <dbReference type="Proteomes" id="UP000228920"/>
    </source>
</evidence>
<dbReference type="GO" id="GO:0015627">
    <property type="term" value="C:type II protein secretion system complex"/>
    <property type="evidence" value="ECO:0007669"/>
    <property type="project" value="InterPro"/>
</dbReference>
<evidence type="ECO:0000256" key="1">
    <source>
        <dbReference type="ARBA" id="ARBA00004167"/>
    </source>
</evidence>
<dbReference type="InterPro" id="IPR045584">
    <property type="entry name" value="Pilin-like"/>
</dbReference>
<dbReference type="InterPro" id="IPR012902">
    <property type="entry name" value="N_methyl_site"/>
</dbReference>
<evidence type="ECO:0008006" key="9">
    <source>
        <dbReference type="Google" id="ProtNLM"/>
    </source>
</evidence>
<name>A0A2M7TG03_UNCKA</name>
<dbReference type="SUPFAM" id="SSF54523">
    <property type="entry name" value="Pili subunits"/>
    <property type="match status" value="1"/>
</dbReference>
<evidence type="ECO:0000256" key="6">
    <source>
        <dbReference type="SAM" id="Phobius"/>
    </source>
</evidence>
<dbReference type="NCBIfam" id="TIGR02532">
    <property type="entry name" value="IV_pilin_GFxxxE"/>
    <property type="match status" value="1"/>
</dbReference>